<accession>A0A645I2H8</accession>
<dbReference type="EC" id="4.2.1.150" evidence="3"/>
<comment type="caution">
    <text evidence="3">The sequence shown here is derived from an EMBL/GenBank/DDBJ whole genome shotgun (WGS) entry which is preliminary data.</text>
</comment>
<comment type="similarity">
    <text evidence="1">Belongs to the enoyl-CoA hydratase/isomerase family.</text>
</comment>
<dbReference type="CDD" id="cd06558">
    <property type="entry name" value="crotonase-like"/>
    <property type="match status" value="1"/>
</dbReference>
<dbReference type="PANTHER" id="PTHR11941">
    <property type="entry name" value="ENOYL-COA HYDRATASE-RELATED"/>
    <property type="match status" value="1"/>
</dbReference>
<proteinExistence type="inferred from homology"/>
<dbReference type="GO" id="GO:0018812">
    <property type="term" value="F:3-hydroxyacyl-CoA dehydratase activity"/>
    <property type="evidence" value="ECO:0007669"/>
    <property type="project" value="UniProtKB-EC"/>
</dbReference>
<organism evidence="3">
    <name type="scientific">bioreactor metagenome</name>
    <dbReference type="NCBI Taxonomy" id="1076179"/>
    <lineage>
        <taxon>unclassified sequences</taxon>
        <taxon>metagenomes</taxon>
        <taxon>ecological metagenomes</taxon>
    </lineage>
</organism>
<dbReference type="EMBL" id="VSSQ01105444">
    <property type="protein sequence ID" value="MPN45485.1"/>
    <property type="molecule type" value="Genomic_DNA"/>
</dbReference>
<name>A0A645I2H8_9ZZZZ</name>
<dbReference type="GO" id="GO:0006635">
    <property type="term" value="P:fatty acid beta-oxidation"/>
    <property type="evidence" value="ECO:0007669"/>
    <property type="project" value="TreeGrafter"/>
</dbReference>
<evidence type="ECO:0000313" key="3">
    <source>
        <dbReference type="EMBL" id="MPN45485.1"/>
    </source>
</evidence>
<dbReference type="Pfam" id="PF00378">
    <property type="entry name" value="ECH_1"/>
    <property type="match status" value="1"/>
</dbReference>
<reference evidence="3" key="1">
    <citation type="submission" date="2019-08" db="EMBL/GenBank/DDBJ databases">
        <authorList>
            <person name="Kucharzyk K."/>
            <person name="Murdoch R.W."/>
            <person name="Higgins S."/>
            <person name="Loffler F."/>
        </authorList>
    </citation>
    <scope>NUCLEOTIDE SEQUENCE</scope>
</reference>
<dbReference type="SUPFAM" id="SSF52096">
    <property type="entry name" value="ClpP/crotonase"/>
    <property type="match status" value="1"/>
</dbReference>
<dbReference type="AlphaFoldDB" id="A0A645I2H8"/>
<keyword evidence="2 3" id="KW-0456">Lyase</keyword>
<dbReference type="FunFam" id="1.10.12.10:FF:000001">
    <property type="entry name" value="Probable enoyl-CoA hydratase, mitochondrial"/>
    <property type="match status" value="1"/>
</dbReference>
<evidence type="ECO:0000256" key="1">
    <source>
        <dbReference type="ARBA" id="ARBA00005254"/>
    </source>
</evidence>
<dbReference type="Gene3D" id="3.90.226.10">
    <property type="entry name" value="2-enoyl-CoA Hydratase, Chain A, domain 1"/>
    <property type="match status" value="1"/>
</dbReference>
<evidence type="ECO:0000256" key="2">
    <source>
        <dbReference type="ARBA" id="ARBA00023239"/>
    </source>
</evidence>
<dbReference type="InterPro" id="IPR029045">
    <property type="entry name" value="ClpP/crotonase-like_dom_sf"/>
</dbReference>
<dbReference type="Gene3D" id="1.10.12.10">
    <property type="entry name" value="Lyase 2-enoyl-coa Hydratase, Chain A, domain 2"/>
    <property type="match status" value="1"/>
</dbReference>
<dbReference type="InterPro" id="IPR014748">
    <property type="entry name" value="Enoyl-CoA_hydra_C"/>
</dbReference>
<dbReference type="PANTHER" id="PTHR11941:SF54">
    <property type="entry name" value="ENOYL-COA HYDRATASE, MITOCHONDRIAL"/>
    <property type="match status" value="1"/>
</dbReference>
<sequence length="161" mass="17185">MICAINGYALGGGLEVALACDIRIIAAGAKVGQPETALGIFPGFGGAQRLPRLINAGNAKYYIYTAEHISAERAYAMGLVQEVVALEELLPRCQALAEKIMANGPVAVRLAKQAINEGMNMGLRPALQYDAEIFGALFGTEDRINGMDAFLAKGKPEFRNR</sequence>
<gene>
    <name evidence="3" type="primary">crt_39</name>
    <name evidence="3" type="ORF">SDC9_193052</name>
</gene>
<dbReference type="InterPro" id="IPR001753">
    <property type="entry name" value="Enoyl-CoA_hydra/iso"/>
</dbReference>
<protein>
    <submittedName>
        <fullName evidence="3">Short-chain-enoyl-CoA hydratase</fullName>
        <ecNumber evidence="3">4.2.1.150</ecNumber>
    </submittedName>
</protein>